<dbReference type="AlphaFoldDB" id="A0A3M7PIF7"/>
<comment type="caution">
    <text evidence="3">The sequence shown here is derived from an EMBL/GenBank/DDBJ whole genome shotgun (WGS) entry which is preliminary data.</text>
</comment>
<keyword evidence="4" id="KW-1185">Reference proteome</keyword>
<organism evidence="3 4">
    <name type="scientific">Brachionus plicatilis</name>
    <name type="common">Marine rotifer</name>
    <name type="synonym">Brachionus muelleri</name>
    <dbReference type="NCBI Taxonomy" id="10195"/>
    <lineage>
        <taxon>Eukaryota</taxon>
        <taxon>Metazoa</taxon>
        <taxon>Spiralia</taxon>
        <taxon>Gnathifera</taxon>
        <taxon>Rotifera</taxon>
        <taxon>Eurotatoria</taxon>
        <taxon>Monogononta</taxon>
        <taxon>Pseudotrocha</taxon>
        <taxon>Ploima</taxon>
        <taxon>Brachionidae</taxon>
        <taxon>Brachionus</taxon>
    </lineage>
</organism>
<evidence type="ECO:0000256" key="2">
    <source>
        <dbReference type="SAM" id="Phobius"/>
    </source>
</evidence>
<proteinExistence type="predicted"/>
<dbReference type="EMBL" id="REGN01010522">
    <property type="protein sequence ID" value="RMZ98849.1"/>
    <property type="molecule type" value="Genomic_DNA"/>
</dbReference>
<evidence type="ECO:0000256" key="1">
    <source>
        <dbReference type="SAM" id="MobiDB-lite"/>
    </source>
</evidence>
<reference evidence="3 4" key="1">
    <citation type="journal article" date="2018" name="Sci. Rep.">
        <title>Genomic signatures of local adaptation to the degree of environmental predictability in rotifers.</title>
        <authorList>
            <person name="Franch-Gras L."/>
            <person name="Hahn C."/>
            <person name="Garcia-Roger E.M."/>
            <person name="Carmona M.J."/>
            <person name="Serra M."/>
            <person name="Gomez A."/>
        </authorList>
    </citation>
    <scope>NUCLEOTIDE SEQUENCE [LARGE SCALE GENOMIC DNA]</scope>
    <source>
        <strain evidence="3">HYR1</strain>
    </source>
</reference>
<name>A0A3M7PIF7_BRAPC</name>
<feature type="non-terminal residue" evidence="3">
    <location>
        <position position="1"/>
    </location>
</feature>
<accession>A0A3M7PIF7</accession>
<keyword evidence="2" id="KW-0812">Transmembrane</keyword>
<dbReference type="Proteomes" id="UP000276133">
    <property type="component" value="Unassembled WGS sequence"/>
</dbReference>
<sequence length="123" mass="14369">TKVPGNKKNKKNKKNQVSKNKKTKRYIDVGNQIKFLKPNKPKSSKLKFFIQTLELSSFMISSLMHLSFYVFLRTMSKSLPLKRKKIFNVSSSDEENEIDNIPKATRTERLKAKKFARSENNQD</sequence>
<evidence type="ECO:0000313" key="3">
    <source>
        <dbReference type="EMBL" id="RMZ98849.1"/>
    </source>
</evidence>
<feature type="transmembrane region" description="Helical" evidence="2">
    <location>
        <begin position="48"/>
        <end position="72"/>
    </location>
</feature>
<keyword evidence="2" id="KW-0472">Membrane</keyword>
<feature type="non-terminal residue" evidence="3">
    <location>
        <position position="123"/>
    </location>
</feature>
<protein>
    <submittedName>
        <fullName evidence="3">Uncharacterized protein</fullName>
    </submittedName>
</protein>
<feature type="region of interest" description="Disordered" evidence="1">
    <location>
        <begin position="1"/>
        <end position="24"/>
    </location>
</feature>
<gene>
    <name evidence="3" type="ORF">BpHYR1_042956</name>
</gene>
<evidence type="ECO:0000313" key="4">
    <source>
        <dbReference type="Proteomes" id="UP000276133"/>
    </source>
</evidence>
<keyword evidence="2" id="KW-1133">Transmembrane helix</keyword>